<keyword evidence="2" id="KW-0949">S-adenosyl-L-methionine</keyword>
<feature type="binding site" evidence="1">
    <location>
        <position position="20"/>
    </location>
    <ligand>
        <name>Zn(2+)</name>
        <dbReference type="ChEBI" id="CHEBI:29105"/>
    </ligand>
</feature>
<evidence type="ECO:0000256" key="1">
    <source>
        <dbReference type="PIRSR" id="PIRSR018249-1"/>
    </source>
</evidence>
<sequence>MLVGVTATPEAIAALRCPVCHGPLALDGRVLGCPDGHRFDLARQGYATLAAGAIRHPGDTPAMLDARTVVQDAGMQAAITRGLVEAVPADARLVVDLGAGTGHHLAAVVEGAPDRHGIAIDSAKPAGKRAARAHDRVFAVVADVTAELPLGEGVADVVTCVFAPRNGAEIARVLRPGGRLVVVTPTPDHLAELVEPLGLLTVDADKAERLEAGLPDLRLLGRESVRDTVTVDHTLARAIVGMGPNAFHLTPDDIADLVAGLPDPLDVTIAVEVTTFTP</sequence>
<evidence type="ECO:0000259" key="4">
    <source>
        <dbReference type="Pfam" id="PF21302"/>
    </source>
</evidence>
<organism evidence="5 6">
    <name type="scientific">Euzebya pacifica</name>
    <dbReference type="NCBI Taxonomy" id="1608957"/>
    <lineage>
        <taxon>Bacteria</taxon>
        <taxon>Bacillati</taxon>
        <taxon>Actinomycetota</taxon>
        <taxon>Nitriliruptoria</taxon>
        <taxon>Euzebyales</taxon>
    </lineage>
</organism>
<dbReference type="Proteomes" id="UP000264006">
    <property type="component" value="Chromosome"/>
</dbReference>
<dbReference type="InterPro" id="IPR016718">
    <property type="entry name" value="rRNA_m1G-MeTrfase_A_prd"/>
</dbReference>
<dbReference type="SUPFAM" id="SSF53335">
    <property type="entry name" value="S-adenosyl-L-methionine-dependent methyltransferases"/>
    <property type="match status" value="1"/>
</dbReference>
<dbReference type="AlphaFoldDB" id="A0A346Y2E6"/>
<proteinExistence type="predicted"/>
<dbReference type="OrthoDB" id="108476at2"/>
<evidence type="ECO:0000313" key="5">
    <source>
        <dbReference type="EMBL" id="AXV08643.1"/>
    </source>
</evidence>
<reference evidence="5 6" key="1">
    <citation type="submission" date="2018-09" db="EMBL/GenBank/DDBJ databases">
        <title>Complete genome sequence of Euzebya sp. DY32-46 isolated from seawater of Pacific Ocean.</title>
        <authorList>
            <person name="Xu L."/>
            <person name="Wu Y.-H."/>
            <person name="Xu X.-W."/>
        </authorList>
    </citation>
    <scope>NUCLEOTIDE SEQUENCE [LARGE SCALE GENOMIC DNA]</scope>
    <source>
        <strain evidence="5 6">DY32-46</strain>
    </source>
</reference>
<dbReference type="Gene3D" id="3.40.50.150">
    <property type="entry name" value="Vaccinia Virus protein VP39"/>
    <property type="match status" value="1"/>
</dbReference>
<keyword evidence="6" id="KW-1185">Reference proteome</keyword>
<keyword evidence="1" id="KW-0862">Zinc</keyword>
<dbReference type="GO" id="GO:0008168">
    <property type="term" value="F:methyltransferase activity"/>
    <property type="evidence" value="ECO:0007669"/>
    <property type="project" value="UniProtKB-KW"/>
</dbReference>
<dbReference type="InterPro" id="IPR048647">
    <property type="entry name" value="RlmA_N"/>
</dbReference>
<evidence type="ECO:0000259" key="3">
    <source>
        <dbReference type="Pfam" id="PF13649"/>
    </source>
</evidence>
<feature type="domain" description="23S rRNA (guanine(745)-N(1))-methyltransferase N-terminal" evidence="4">
    <location>
        <begin position="16"/>
        <end position="49"/>
    </location>
</feature>
<feature type="binding site" evidence="1">
    <location>
        <position position="17"/>
    </location>
    <ligand>
        <name>Zn(2+)</name>
        <dbReference type="ChEBI" id="CHEBI:29105"/>
    </ligand>
</feature>
<keyword evidence="5" id="KW-0808">Transferase</keyword>
<dbReference type="EMBL" id="CP031165">
    <property type="protein sequence ID" value="AXV08643.1"/>
    <property type="molecule type" value="Genomic_DNA"/>
</dbReference>
<dbReference type="CDD" id="cd02440">
    <property type="entry name" value="AdoMet_MTases"/>
    <property type="match status" value="1"/>
</dbReference>
<dbReference type="InterPro" id="IPR041698">
    <property type="entry name" value="Methyltransf_25"/>
</dbReference>
<dbReference type="PIRSF" id="PIRSF018249">
    <property type="entry name" value="MyrA_prd"/>
    <property type="match status" value="1"/>
</dbReference>
<feature type="binding site" evidence="2">
    <location>
        <begin position="101"/>
        <end position="102"/>
    </location>
    <ligand>
        <name>S-adenosyl-L-methionine</name>
        <dbReference type="ChEBI" id="CHEBI:59789"/>
    </ligand>
</feature>
<gene>
    <name evidence="5" type="ORF">DVS28_a3973</name>
</gene>
<feature type="binding site" evidence="2">
    <location>
        <position position="189"/>
    </location>
    <ligand>
        <name>S-adenosyl-L-methionine</name>
        <dbReference type="ChEBI" id="CHEBI:59789"/>
    </ligand>
</feature>
<dbReference type="InterPro" id="IPR029063">
    <property type="entry name" value="SAM-dependent_MTases_sf"/>
</dbReference>
<dbReference type="GO" id="GO:0032259">
    <property type="term" value="P:methylation"/>
    <property type="evidence" value="ECO:0007669"/>
    <property type="project" value="UniProtKB-KW"/>
</dbReference>
<feature type="binding site" evidence="1">
    <location>
        <position position="37"/>
    </location>
    <ligand>
        <name>Zn(2+)</name>
        <dbReference type="ChEBI" id="CHEBI:29105"/>
    </ligand>
</feature>
<name>A0A346Y2E6_9ACTN</name>
<evidence type="ECO:0000313" key="6">
    <source>
        <dbReference type="Proteomes" id="UP000264006"/>
    </source>
</evidence>
<feature type="domain" description="Methyltransferase" evidence="3">
    <location>
        <begin position="94"/>
        <end position="178"/>
    </location>
</feature>
<keyword evidence="5" id="KW-0489">Methyltransferase</keyword>
<dbReference type="GO" id="GO:0046872">
    <property type="term" value="F:metal ion binding"/>
    <property type="evidence" value="ECO:0007669"/>
    <property type="project" value="UniProtKB-KW"/>
</dbReference>
<dbReference type="Pfam" id="PF21302">
    <property type="entry name" value="Zn_ribbon_RlmA"/>
    <property type="match status" value="1"/>
</dbReference>
<evidence type="ECO:0000256" key="2">
    <source>
        <dbReference type="PIRSR" id="PIRSR018249-2"/>
    </source>
</evidence>
<keyword evidence="1" id="KW-0479">Metal-binding</keyword>
<protein>
    <submittedName>
        <fullName evidence="5">Ribosomal RNA large subunit methyltransferase A</fullName>
    </submittedName>
</protein>
<feature type="binding site" evidence="1">
    <location>
        <position position="33"/>
    </location>
    <ligand>
        <name>Zn(2+)</name>
        <dbReference type="ChEBI" id="CHEBI:29105"/>
    </ligand>
</feature>
<accession>A0A346Y2E6</accession>
<dbReference type="Pfam" id="PF13649">
    <property type="entry name" value="Methyltransf_25"/>
    <property type="match status" value="1"/>
</dbReference>
<dbReference type="KEGG" id="euz:DVS28_a3973"/>